<comment type="caution">
    <text evidence="1">The sequence shown here is derived from an EMBL/GenBank/DDBJ whole genome shotgun (WGS) entry which is preliminary data.</text>
</comment>
<protein>
    <submittedName>
        <fullName evidence="1">Uncharacterized protein</fullName>
    </submittedName>
</protein>
<dbReference type="Proteomes" id="UP000004713">
    <property type="component" value="Unassembled WGS sequence"/>
</dbReference>
<accession>B0NLK5</accession>
<reference evidence="1 2" key="1">
    <citation type="submission" date="2007-11" db="EMBL/GenBank/DDBJ databases">
        <title>Draft genome sequence of Bacteroides stercoris(ATCC 43183).</title>
        <authorList>
            <person name="Sudarsanam P."/>
            <person name="Ley R."/>
            <person name="Guruge J."/>
            <person name="Turnbaugh P.J."/>
            <person name="Mahowald M."/>
            <person name="Liep D."/>
            <person name="Gordon J."/>
        </authorList>
    </citation>
    <scope>NUCLEOTIDE SEQUENCE [LARGE SCALE GENOMIC DNA]</scope>
    <source>
        <strain evidence="1 2">ATCC 43183</strain>
    </source>
</reference>
<dbReference type="EMBL" id="ABFZ02000014">
    <property type="protein sequence ID" value="EDS16659.1"/>
    <property type="molecule type" value="Genomic_DNA"/>
</dbReference>
<proteinExistence type="predicted"/>
<evidence type="ECO:0000313" key="2">
    <source>
        <dbReference type="Proteomes" id="UP000004713"/>
    </source>
</evidence>
<dbReference type="GeneID" id="31796159"/>
<evidence type="ECO:0000313" key="1">
    <source>
        <dbReference type="EMBL" id="EDS16659.1"/>
    </source>
</evidence>
<dbReference type="AlphaFoldDB" id="B0NLK5"/>
<reference evidence="1 2" key="2">
    <citation type="submission" date="2007-11" db="EMBL/GenBank/DDBJ databases">
        <authorList>
            <person name="Fulton L."/>
            <person name="Clifton S."/>
            <person name="Fulton B."/>
            <person name="Xu J."/>
            <person name="Minx P."/>
            <person name="Pepin K.H."/>
            <person name="Johnson M."/>
            <person name="Thiruvilangam P."/>
            <person name="Bhonagiri V."/>
            <person name="Nash W.E."/>
            <person name="Mardis E.R."/>
            <person name="Wilson R.K."/>
        </authorList>
    </citation>
    <scope>NUCLEOTIDE SEQUENCE [LARGE SCALE GENOMIC DNA]</scope>
    <source>
        <strain evidence="1 2">ATCC 43183</strain>
    </source>
</reference>
<organism evidence="1 2">
    <name type="scientific">Bacteroides stercoris ATCC 43183</name>
    <dbReference type="NCBI Taxonomy" id="449673"/>
    <lineage>
        <taxon>Bacteria</taxon>
        <taxon>Pseudomonadati</taxon>
        <taxon>Bacteroidota</taxon>
        <taxon>Bacteroidia</taxon>
        <taxon>Bacteroidales</taxon>
        <taxon>Bacteroidaceae</taxon>
        <taxon>Bacteroides</taxon>
    </lineage>
</organism>
<sequence>MENARAFFDYVRDYMIEEIKKGETYKVKEELYPSLGNVDYYRLTEYVEKVANKLFSMCKEDRPIYAKLMIECINIYYGICYDSVEMVTTDVINKKTGKSRKEKEYVYIYEFKGEKFDMSAAMSDIDDFVEAVFGLFLDFGVDVYSIIKKLEEKAARSDCYDELEDILAFAANGPVFNLNKGIRKKLPRAKTTEQVDVIRTFIKSAGVKYKDDTALAEFISWLCGGTEDSVRKNGIVPNTGYGNEKELKKQFANIGIDYDKGTIKH</sequence>
<dbReference type="RefSeq" id="WP_005652752.1">
    <property type="nucleotide sequence ID" value="NZ_CP102262.1"/>
</dbReference>
<dbReference type="HOGENOM" id="CLU_1207876_0_0_10"/>
<name>B0NLK5_BACSE</name>
<gene>
    <name evidence="1" type="ORF">BACSTE_00334</name>
</gene>